<dbReference type="EMBL" id="JXLG01000001">
    <property type="protein sequence ID" value="KJY62685.1"/>
    <property type="molecule type" value="Genomic_DNA"/>
</dbReference>
<feature type="transmembrane region" description="Helical" evidence="1">
    <location>
        <begin position="312"/>
        <end position="331"/>
    </location>
</feature>
<evidence type="ECO:0000313" key="3">
    <source>
        <dbReference type="Proteomes" id="UP000033682"/>
    </source>
</evidence>
<feature type="transmembrane region" description="Helical" evidence="1">
    <location>
        <begin position="377"/>
        <end position="397"/>
    </location>
</feature>
<feature type="transmembrane region" description="Helical" evidence="1">
    <location>
        <begin position="230"/>
        <end position="252"/>
    </location>
</feature>
<evidence type="ECO:0000256" key="1">
    <source>
        <dbReference type="SAM" id="Phobius"/>
    </source>
</evidence>
<accession>A0A0F4LVP4</accession>
<keyword evidence="1" id="KW-1133">Transmembrane helix</keyword>
<keyword evidence="3" id="KW-1185">Reference proteome</keyword>
<keyword evidence="1" id="KW-0812">Transmembrane</keyword>
<feature type="transmembrane region" description="Helical" evidence="1">
    <location>
        <begin position="154"/>
        <end position="179"/>
    </location>
</feature>
<feature type="transmembrane region" description="Helical" evidence="1">
    <location>
        <begin position="81"/>
        <end position="100"/>
    </location>
</feature>
<evidence type="ECO:0000313" key="2">
    <source>
        <dbReference type="EMBL" id="KJY62685.1"/>
    </source>
</evidence>
<keyword evidence="1" id="KW-0472">Membrane</keyword>
<gene>
    <name evidence="2" type="ORF">JF72_00260</name>
</gene>
<name>A0A0F4LVP4_9LACO</name>
<feature type="transmembrane region" description="Helical" evidence="1">
    <location>
        <begin position="34"/>
        <end position="50"/>
    </location>
</feature>
<proteinExistence type="predicted"/>
<protein>
    <submittedName>
        <fullName evidence="2">Uncharacterized protein</fullName>
    </submittedName>
</protein>
<feature type="transmembrane region" description="Helical" evidence="1">
    <location>
        <begin position="191"/>
        <end position="210"/>
    </location>
</feature>
<reference evidence="2 3" key="1">
    <citation type="submission" date="2015-01" db="EMBL/GenBank/DDBJ databases">
        <title>Comparative genomics of the lactic acid bacteria isolated from the honey bee gut.</title>
        <authorList>
            <person name="Ellegaard K.M."/>
            <person name="Tamarit D."/>
            <person name="Javelind E."/>
            <person name="Olofsson T."/>
            <person name="Andersson S.G."/>
            <person name="Vasquez A."/>
        </authorList>
    </citation>
    <scope>NUCLEOTIDE SEQUENCE [LARGE SCALE GENOMIC DNA]</scope>
    <source>
        <strain evidence="2 3">Hma11</strain>
    </source>
</reference>
<dbReference type="Proteomes" id="UP000033682">
    <property type="component" value="Unassembled WGS sequence"/>
</dbReference>
<dbReference type="PATRIC" id="fig|303541.3.peg.164"/>
<feature type="transmembrane region" description="Helical" evidence="1">
    <location>
        <begin position="289"/>
        <end position="306"/>
    </location>
</feature>
<feature type="transmembrane region" description="Helical" evidence="1">
    <location>
        <begin position="427"/>
        <end position="445"/>
    </location>
</feature>
<sequence length="456" mass="52841">MKWKNILELLSFFFNDSLHGFLDRPFFKKRSNRVFLTIILFSMYYYYFWLNIQQLSAISNVANLISKSTYVIAAKETLSSYYNMCIITGVFIYILVNGTFQLTNNSLHIAKTLPFSEKEIWLSQKIFKLICGALVFEIVLIILVPSIKLITRNVFYWILLLIDFHVIFINIFLLLDLVYDFVLINPWLNTKLLATFIDTLLVLLTSIYLFTIRFKIDYLIGHIDLYINTLIKLSSFILLCMFLILLSATLVFKPQEIIVKKTKFWNLPLIKFKNNIEISFPAIVRASSYTYMLIFTLIIFMFSLASNSVESTLQNMTFIFPLIGIVGISYSDATLNFRRFFNLYDIKARSELCSLLFTGTLILLPTILLSIFELKNIDVFIFGFSIYLSSIILGFLLPKSYGSVNETMSSLLIAIIIVLLSVALVKIQLLVIVIGFLLIILIFVLKKEREKNYELL</sequence>
<dbReference type="STRING" id="303541.JF72_00260"/>
<organism evidence="2 3">
    <name type="scientific">Lactobacillus apis</name>
    <dbReference type="NCBI Taxonomy" id="303541"/>
    <lineage>
        <taxon>Bacteria</taxon>
        <taxon>Bacillati</taxon>
        <taxon>Bacillota</taxon>
        <taxon>Bacilli</taxon>
        <taxon>Lactobacillales</taxon>
        <taxon>Lactobacillaceae</taxon>
        <taxon>Lactobacillus</taxon>
    </lineage>
</organism>
<comment type="caution">
    <text evidence="2">The sequence shown here is derived from an EMBL/GenBank/DDBJ whole genome shotgun (WGS) entry which is preliminary data.</text>
</comment>
<feature type="transmembrane region" description="Helical" evidence="1">
    <location>
        <begin position="126"/>
        <end position="148"/>
    </location>
</feature>
<dbReference type="AlphaFoldDB" id="A0A0F4LVP4"/>
<dbReference type="HOGENOM" id="CLU_048570_0_0_9"/>
<feature type="transmembrane region" description="Helical" evidence="1">
    <location>
        <begin position="352"/>
        <end position="371"/>
    </location>
</feature>